<feature type="chain" id="PRO_5045029769" description="GH16 domain-containing protein" evidence="3">
    <location>
        <begin position="45"/>
        <end position="322"/>
    </location>
</feature>
<dbReference type="EMBL" id="BAAAYK010000038">
    <property type="protein sequence ID" value="GAA3356766.1"/>
    <property type="molecule type" value="Genomic_DNA"/>
</dbReference>
<organism evidence="5 7">
    <name type="scientific">Saccharopolyspora gregorii</name>
    <dbReference type="NCBI Taxonomy" id="33914"/>
    <lineage>
        <taxon>Bacteria</taxon>
        <taxon>Bacillati</taxon>
        <taxon>Actinomycetota</taxon>
        <taxon>Actinomycetes</taxon>
        <taxon>Pseudonocardiales</taxon>
        <taxon>Pseudonocardiaceae</taxon>
        <taxon>Saccharopolyspora</taxon>
    </lineage>
</organism>
<proteinExistence type="inferred from homology"/>
<dbReference type="SUPFAM" id="SSF49899">
    <property type="entry name" value="Concanavalin A-like lectins/glucanases"/>
    <property type="match status" value="1"/>
</dbReference>
<dbReference type="InterPro" id="IPR013320">
    <property type="entry name" value="ConA-like_dom_sf"/>
</dbReference>
<feature type="compositionally biased region" description="Low complexity" evidence="2">
    <location>
        <begin position="10"/>
        <end position="21"/>
    </location>
</feature>
<feature type="signal peptide" evidence="3">
    <location>
        <begin position="1"/>
        <end position="44"/>
    </location>
</feature>
<evidence type="ECO:0000256" key="1">
    <source>
        <dbReference type="ARBA" id="ARBA00006865"/>
    </source>
</evidence>
<evidence type="ECO:0000313" key="7">
    <source>
        <dbReference type="Proteomes" id="UP001500483"/>
    </source>
</evidence>
<dbReference type="PROSITE" id="PS51762">
    <property type="entry name" value="GH16_2"/>
    <property type="match status" value="1"/>
</dbReference>
<dbReference type="PANTHER" id="PTHR10963">
    <property type="entry name" value="GLYCOSYL HYDROLASE-RELATED"/>
    <property type="match status" value="1"/>
</dbReference>
<accession>A0ABP6RIK7</accession>
<dbReference type="Gene3D" id="2.60.120.200">
    <property type="match status" value="1"/>
</dbReference>
<evidence type="ECO:0000256" key="3">
    <source>
        <dbReference type="SAM" id="SignalP"/>
    </source>
</evidence>
<dbReference type="Proteomes" id="UP001500483">
    <property type="component" value="Unassembled WGS sequence"/>
</dbReference>
<reference evidence="7" key="2">
    <citation type="journal article" date="2019" name="Int. J. Syst. Evol. Microbiol.">
        <title>The Global Catalogue of Microorganisms (GCM) 10K type strain sequencing project: providing services to taxonomists for standard genome sequencing and annotation.</title>
        <authorList>
            <consortium name="The Broad Institute Genomics Platform"/>
            <consortium name="The Broad Institute Genome Sequencing Center for Infectious Disease"/>
            <person name="Wu L."/>
            <person name="Ma J."/>
        </authorList>
    </citation>
    <scope>NUCLEOTIDE SEQUENCE [LARGE SCALE GENOMIC DNA]</scope>
    <source>
        <strain evidence="7">JCM 9687</strain>
    </source>
</reference>
<feature type="region of interest" description="Disordered" evidence="2">
    <location>
        <begin position="1"/>
        <end position="21"/>
    </location>
</feature>
<evidence type="ECO:0000256" key="2">
    <source>
        <dbReference type="SAM" id="MobiDB-lite"/>
    </source>
</evidence>
<dbReference type="Pfam" id="PF26113">
    <property type="entry name" value="GH16_XgeA"/>
    <property type="match status" value="1"/>
</dbReference>
<evidence type="ECO:0000313" key="5">
    <source>
        <dbReference type="EMBL" id="GAA3353706.1"/>
    </source>
</evidence>
<feature type="region of interest" description="Disordered" evidence="2">
    <location>
        <begin position="100"/>
        <end position="125"/>
    </location>
</feature>
<protein>
    <recommendedName>
        <fullName evidence="4">GH16 domain-containing protein</fullName>
    </recommendedName>
</protein>
<dbReference type="InterPro" id="IPR000757">
    <property type="entry name" value="Beta-glucanase-like"/>
</dbReference>
<reference evidence="5" key="1">
    <citation type="journal article" date="2014" name="Int. J. Syst. Evol. Microbiol.">
        <title>Complete genome of a new Firmicutes species belonging to the dominant human colonic microbiota ('Ruminococcus bicirculans') reveals two chromosomes and a selective capacity to utilize plant glucans.</title>
        <authorList>
            <consortium name="NISC Comparative Sequencing Program"/>
            <person name="Wegmann U."/>
            <person name="Louis P."/>
            <person name="Goesmann A."/>
            <person name="Henrissat B."/>
            <person name="Duncan S.H."/>
            <person name="Flint H.J."/>
        </authorList>
    </citation>
    <scope>NUCLEOTIDE SEQUENCE</scope>
    <source>
        <strain evidence="5">JCM 9687</strain>
    </source>
</reference>
<name>A0ABP6RIK7_9PSEU</name>
<reference evidence="5" key="3">
    <citation type="submission" date="2023-12" db="EMBL/GenBank/DDBJ databases">
        <authorList>
            <person name="Sun Q."/>
            <person name="Inoue M."/>
        </authorList>
    </citation>
    <scope>NUCLEOTIDE SEQUENCE</scope>
    <source>
        <strain evidence="5">JCM 9687</strain>
    </source>
</reference>
<gene>
    <name evidence="5" type="ORF">GCM10020366_07920</name>
    <name evidence="6" type="ORF">GCM10020366_22090</name>
</gene>
<dbReference type="PANTHER" id="PTHR10963:SF55">
    <property type="entry name" value="GLYCOSIDE HYDROLASE FAMILY 16 PROTEIN"/>
    <property type="match status" value="1"/>
</dbReference>
<sequence>MALPGRSRNRTTTGTAPRGRGRLAAAALAAGIGLTGLVTTPAGADVPPPDEGWTLTFGDDFTGAAGAAPGDDWQVDTGRGYPGGPDGWGTGEVQTYTADPENLQQDGDGNLVITPRRDESGAWTSSRIETRRGDFKAAEGGVLRIEGRIRMPDVAADGALGYWPAFWALGSPYREDLWSWPTIGEFDIMENVNAENRVYGVLHCDVSPGGSCDETDGLAASRECPDSTCQEAFHTYRFEWDRSGEVEELRWYVDGQQYHSVRESDVDAAAWQNMTSHDGYFVLLNVAVGGQFPDKNSGITTPTEATEPGHPMLVDYIAVYNR</sequence>
<keyword evidence="7" id="KW-1185">Reference proteome</keyword>
<evidence type="ECO:0000259" key="4">
    <source>
        <dbReference type="PROSITE" id="PS51762"/>
    </source>
</evidence>
<keyword evidence="3" id="KW-0732">Signal</keyword>
<comment type="caution">
    <text evidence="5">The sequence shown here is derived from an EMBL/GenBank/DDBJ whole genome shotgun (WGS) entry which is preliminary data.</text>
</comment>
<comment type="similarity">
    <text evidence="1">Belongs to the glycosyl hydrolase 16 family.</text>
</comment>
<dbReference type="CDD" id="cd02182">
    <property type="entry name" value="GH16_Strep_laminarinase_like"/>
    <property type="match status" value="1"/>
</dbReference>
<dbReference type="RefSeq" id="WP_344924316.1">
    <property type="nucleotide sequence ID" value="NZ_BAAAYK010000021.1"/>
</dbReference>
<dbReference type="InterPro" id="IPR050546">
    <property type="entry name" value="Glycosyl_Hydrlase_16"/>
</dbReference>
<evidence type="ECO:0000313" key="6">
    <source>
        <dbReference type="EMBL" id="GAA3356766.1"/>
    </source>
</evidence>
<dbReference type="EMBL" id="BAAAYK010000021">
    <property type="protein sequence ID" value="GAA3353706.1"/>
    <property type="molecule type" value="Genomic_DNA"/>
</dbReference>
<feature type="domain" description="GH16" evidence="4">
    <location>
        <begin position="39"/>
        <end position="322"/>
    </location>
</feature>